<evidence type="ECO:0000313" key="3">
    <source>
        <dbReference type="Proteomes" id="UP001500630"/>
    </source>
</evidence>
<sequence length="161" mass="17466">MTALVRAPSPAGAGKTKAYLQLNIAGSSMHKGGTEPRQGGGAAGDRQAAIRRDAQRSLRTQFDYIKSKLSAAGYRAWHDRTGVYCKDGSACATHIPWGARDQAAQIRAVADRARAFRDRGYRVILGGDFNIIPTSSKMDPHVRQLLPVGLEYPTHMVTRSS</sequence>
<reference evidence="3" key="1">
    <citation type="journal article" date="2019" name="Int. J. Syst. Evol. Microbiol.">
        <title>The Global Catalogue of Microorganisms (GCM) 10K type strain sequencing project: providing services to taxonomists for standard genome sequencing and annotation.</title>
        <authorList>
            <consortium name="The Broad Institute Genomics Platform"/>
            <consortium name="The Broad Institute Genome Sequencing Center for Infectious Disease"/>
            <person name="Wu L."/>
            <person name="Ma J."/>
        </authorList>
    </citation>
    <scope>NUCLEOTIDE SEQUENCE [LARGE SCALE GENOMIC DNA]</scope>
    <source>
        <strain evidence="3">JCM 17326</strain>
    </source>
</reference>
<keyword evidence="3" id="KW-1185">Reference proteome</keyword>
<dbReference type="Gene3D" id="3.60.10.10">
    <property type="entry name" value="Endonuclease/exonuclease/phosphatase"/>
    <property type="match status" value="1"/>
</dbReference>
<name>A0ABP6ZDB2_9ACTN</name>
<dbReference type="Proteomes" id="UP001500630">
    <property type="component" value="Unassembled WGS sequence"/>
</dbReference>
<dbReference type="RefSeq" id="WP_345574530.1">
    <property type="nucleotide sequence ID" value="NZ_BAABDQ010000041.1"/>
</dbReference>
<evidence type="ECO:0008006" key="4">
    <source>
        <dbReference type="Google" id="ProtNLM"/>
    </source>
</evidence>
<dbReference type="SUPFAM" id="SSF56219">
    <property type="entry name" value="DNase I-like"/>
    <property type="match status" value="1"/>
</dbReference>
<evidence type="ECO:0000313" key="2">
    <source>
        <dbReference type="EMBL" id="GAA3605923.1"/>
    </source>
</evidence>
<dbReference type="InterPro" id="IPR036691">
    <property type="entry name" value="Endo/exonu/phosph_ase_sf"/>
</dbReference>
<organism evidence="2 3">
    <name type="scientific">Nonomuraea rosea</name>
    <dbReference type="NCBI Taxonomy" id="638574"/>
    <lineage>
        <taxon>Bacteria</taxon>
        <taxon>Bacillati</taxon>
        <taxon>Actinomycetota</taxon>
        <taxon>Actinomycetes</taxon>
        <taxon>Streptosporangiales</taxon>
        <taxon>Streptosporangiaceae</taxon>
        <taxon>Nonomuraea</taxon>
    </lineage>
</organism>
<proteinExistence type="predicted"/>
<accession>A0ABP6ZDB2</accession>
<evidence type="ECO:0000256" key="1">
    <source>
        <dbReference type="SAM" id="MobiDB-lite"/>
    </source>
</evidence>
<comment type="caution">
    <text evidence="2">The sequence shown here is derived from an EMBL/GenBank/DDBJ whole genome shotgun (WGS) entry which is preliminary data.</text>
</comment>
<feature type="region of interest" description="Disordered" evidence="1">
    <location>
        <begin position="27"/>
        <end position="47"/>
    </location>
</feature>
<protein>
    <recommendedName>
        <fullName evidence="4">Endonuclease/exonuclease/phosphatase domain-containing protein</fullName>
    </recommendedName>
</protein>
<dbReference type="EMBL" id="BAABDQ010000041">
    <property type="protein sequence ID" value="GAA3605923.1"/>
    <property type="molecule type" value="Genomic_DNA"/>
</dbReference>
<gene>
    <name evidence="2" type="ORF">GCM10022419_108420</name>
</gene>